<organism evidence="1 2">
    <name type="scientific">Portunus trituberculatus</name>
    <name type="common">Swimming crab</name>
    <name type="synonym">Neptunus trituberculatus</name>
    <dbReference type="NCBI Taxonomy" id="210409"/>
    <lineage>
        <taxon>Eukaryota</taxon>
        <taxon>Metazoa</taxon>
        <taxon>Ecdysozoa</taxon>
        <taxon>Arthropoda</taxon>
        <taxon>Crustacea</taxon>
        <taxon>Multicrustacea</taxon>
        <taxon>Malacostraca</taxon>
        <taxon>Eumalacostraca</taxon>
        <taxon>Eucarida</taxon>
        <taxon>Decapoda</taxon>
        <taxon>Pleocyemata</taxon>
        <taxon>Brachyura</taxon>
        <taxon>Eubrachyura</taxon>
        <taxon>Portunoidea</taxon>
        <taxon>Portunidae</taxon>
        <taxon>Portuninae</taxon>
        <taxon>Portunus</taxon>
    </lineage>
</organism>
<accession>A0A5B7I7Z1</accession>
<reference evidence="1 2" key="1">
    <citation type="submission" date="2019-05" db="EMBL/GenBank/DDBJ databases">
        <title>Another draft genome of Portunus trituberculatus and its Hox gene families provides insights of decapod evolution.</title>
        <authorList>
            <person name="Jeong J.-H."/>
            <person name="Song I."/>
            <person name="Kim S."/>
            <person name="Choi T."/>
            <person name="Kim D."/>
            <person name="Ryu S."/>
            <person name="Kim W."/>
        </authorList>
    </citation>
    <scope>NUCLEOTIDE SEQUENCE [LARGE SCALE GENOMIC DNA]</scope>
    <source>
        <tissue evidence="1">Muscle</tissue>
    </source>
</reference>
<dbReference type="AlphaFoldDB" id="A0A5B7I7Z1"/>
<dbReference type="Proteomes" id="UP000324222">
    <property type="component" value="Unassembled WGS sequence"/>
</dbReference>
<evidence type="ECO:0000313" key="1">
    <source>
        <dbReference type="EMBL" id="MPC81531.1"/>
    </source>
</evidence>
<proteinExistence type="predicted"/>
<protein>
    <submittedName>
        <fullName evidence="1">Uncharacterized protein</fullName>
    </submittedName>
</protein>
<dbReference type="EMBL" id="VSRR010057255">
    <property type="protein sequence ID" value="MPC81531.1"/>
    <property type="molecule type" value="Genomic_DNA"/>
</dbReference>
<evidence type="ECO:0000313" key="2">
    <source>
        <dbReference type="Proteomes" id="UP000324222"/>
    </source>
</evidence>
<sequence length="64" mass="7033">MASGGKGQSLGPPCFAAVSLGTVRQDKTQGHSGRGYHFKRRRRRRSRFIAAIVALERRCGAECE</sequence>
<keyword evidence="2" id="KW-1185">Reference proteome</keyword>
<gene>
    <name evidence="1" type="ORF">E2C01_076152</name>
</gene>
<comment type="caution">
    <text evidence="1">The sequence shown here is derived from an EMBL/GenBank/DDBJ whole genome shotgun (WGS) entry which is preliminary data.</text>
</comment>
<name>A0A5B7I7Z1_PORTR</name>